<protein>
    <recommendedName>
        <fullName evidence="4">Acetyl-CoA acetyltransferase</fullName>
    </recommendedName>
</protein>
<dbReference type="AlphaFoldDB" id="A0A3G6J8H0"/>
<evidence type="ECO:0008006" key="4">
    <source>
        <dbReference type="Google" id="ProtNLM"/>
    </source>
</evidence>
<dbReference type="Gene3D" id="3.30.160.270">
    <property type="match status" value="1"/>
</dbReference>
<gene>
    <name evidence="2" type="ORF">CCHOA_10110</name>
</gene>
<dbReference type="GO" id="GO:0016740">
    <property type="term" value="F:transferase activity"/>
    <property type="evidence" value="ECO:0007669"/>
    <property type="project" value="UniProtKB-KW"/>
</dbReference>
<dbReference type="OrthoDB" id="4773719at2"/>
<evidence type="ECO:0000256" key="1">
    <source>
        <dbReference type="ARBA" id="ARBA00022679"/>
    </source>
</evidence>
<dbReference type="InterPro" id="IPR036230">
    <property type="entry name" value="LeuA_allosteric_dom_sf"/>
</dbReference>
<evidence type="ECO:0000313" key="2">
    <source>
        <dbReference type="EMBL" id="AZA14405.1"/>
    </source>
</evidence>
<dbReference type="RefSeq" id="WP_123929726.1">
    <property type="nucleotide sequence ID" value="NZ_CP033896.1"/>
</dbReference>
<keyword evidence="3" id="KW-1185">Reference proteome</keyword>
<dbReference type="EMBL" id="CP033896">
    <property type="protein sequence ID" value="AZA14405.1"/>
    <property type="molecule type" value="Genomic_DNA"/>
</dbReference>
<organism evidence="2 3">
    <name type="scientific">Corynebacterium choanae</name>
    <dbReference type="NCBI Taxonomy" id="1862358"/>
    <lineage>
        <taxon>Bacteria</taxon>
        <taxon>Bacillati</taxon>
        <taxon>Actinomycetota</taxon>
        <taxon>Actinomycetes</taxon>
        <taxon>Mycobacteriales</taxon>
        <taxon>Corynebacteriaceae</taxon>
        <taxon>Corynebacterium</taxon>
    </lineage>
</organism>
<dbReference type="KEGG" id="ccho:CCHOA_10110"/>
<keyword evidence="1" id="KW-0808">Transferase</keyword>
<evidence type="ECO:0000313" key="3">
    <source>
        <dbReference type="Proteomes" id="UP000269019"/>
    </source>
</evidence>
<accession>A0A3G6J8H0</accession>
<name>A0A3G6J8H0_9CORY</name>
<dbReference type="Proteomes" id="UP000269019">
    <property type="component" value="Chromosome"/>
</dbReference>
<dbReference type="SUPFAM" id="SSF110921">
    <property type="entry name" value="2-isopropylmalate synthase LeuA, allosteric (dimerisation) domain"/>
    <property type="match status" value="1"/>
</dbReference>
<reference evidence="2 3" key="1">
    <citation type="submission" date="2018-11" db="EMBL/GenBank/DDBJ databases">
        <authorList>
            <person name="Kleinhagauer T."/>
            <person name="Glaeser S.P."/>
            <person name="Spergser J."/>
            <person name="Ruckert C."/>
            <person name="Kaempfer P."/>
            <person name="Busse H.-J."/>
        </authorList>
    </citation>
    <scope>NUCLEOTIDE SEQUENCE [LARGE SCALE GENOMIC DNA]</scope>
    <source>
        <strain evidence="2 3">200CH</strain>
    </source>
</reference>
<proteinExistence type="predicted"/>
<sequence length="207" mass="23209">MHTANTATPTREHRPSTPIEVGFDINGEFTKLWTEVADTVGYQPRTFTDPHRYRAASPAHDPFEATYGIRLPRDFRQEAIGMDWHTFQTVYSPTPDWRITQIAATPLRGARIAYSMDIAIPTPHGRTHSSHSFTGTGPVQAITQTLAALGRSVEITSFHQHDLFEATVTFLQVRHNRKQCWVAAFGPTRDQSSANALAIAAYRLHAR</sequence>